<dbReference type="RefSeq" id="WP_089080505.1">
    <property type="nucleotide sequence ID" value="NZ_VFPJ01000001.1"/>
</dbReference>
<dbReference type="Proteomes" id="UP000320773">
    <property type="component" value="Unassembled WGS sequence"/>
</dbReference>
<protein>
    <submittedName>
        <fullName evidence="1">Uncharacterized protein</fullName>
    </submittedName>
</protein>
<organism evidence="1 2">
    <name type="scientific">Flavobacterium branchiophilum</name>
    <dbReference type="NCBI Taxonomy" id="55197"/>
    <lineage>
        <taxon>Bacteria</taxon>
        <taxon>Pseudomonadati</taxon>
        <taxon>Bacteroidota</taxon>
        <taxon>Flavobacteriia</taxon>
        <taxon>Flavobacteriales</taxon>
        <taxon>Flavobacteriaceae</taxon>
        <taxon>Flavobacterium</taxon>
    </lineage>
</organism>
<evidence type="ECO:0000313" key="2">
    <source>
        <dbReference type="Proteomes" id="UP000320773"/>
    </source>
</evidence>
<comment type="caution">
    <text evidence="1">The sequence shown here is derived from an EMBL/GenBank/DDBJ whole genome shotgun (WGS) entry which is preliminary data.</text>
</comment>
<dbReference type="AlphaFoldDB" id="A0A543G143"/>
<accession>A0A543G143</accession>
<name>A0A543G143_9FLAO</name>
<proteinExistence type="predicted"/>
<evidence type="ECO:0000313" key="1">
    <source>
        <dbReference type="EMBL" id="TQM39808.1"/>
    </source>
</evidence>
<sequence length="82" mass="9578">MKHFHPPKALLELDQVIKYDSECVPILSTAERTLIKYKRAKLMAGLDVELTTQLMDKIAATLEQIHKKNWHPENPILYKKHD</sequence>
<reference evidence="1 2" key="1">
    <citation type="submission" date="2019-06" db="EMBL/GenBank/DDBJ databases">
        <title>Genomic Encyclopedia of Archaeal and Bacterial Type Strains, Phase II (KMG-II): from individual species to whole genera.</title>
        <authorList>
            <person name="Goeker M."/>
        </authorList>
    </citation>
    <scope>NUCLEOTIDE SEQUENCE [LARGE SCALE GENOMIC DNA]</scope>
    <source>
        <strain evidence="1 2">DSM 24789</strain>
    </source>
</reference>
<dbReference type="EMBL" id="VFPJ01000001">
    <property type="protein sequence ID" value="TQM39808.1"/>
    <property type="molecule type" value="Genomic_DNA"/>
</dbReference>
<gene>
    <name evidence="1" type="ORF">BC670_0640</name>
</gene>